<accession>A0A7Y9JQQ0</accession>
<proteinExistence type="predicted"/>
<evidence type="ECO:0000313" key="1">
    <source>
        <dbReference type="EMBL" id="NYD58327.1"/>
    </source>
</evidence>
<gene>
    <name evidence="1" type="ORF">BKA08_002565</name>
</gene>
<evidence type="ECO:0000313" key="2">
    <source>
        <dbReference type="Proteomes" id="UP000516957"/>
    </source>
</evidence>
<dbReference type="AlphaFoldDB" id="A0A7Y9JQQ0"/>
<reference evidence="1 2" key="1">
    <citation type="submission" date="2020-07" db="EMBL/GenBank/DDBJ databases">
        <title>Sequencing the genomes of 1000 actinobacteria strains.</title>
        <authorList>
            <person name="Klenk H.-P."/>
        </authorList>
    </citation>
    <scope>NUCLEOTIDE SEQUENCE [LARGE SCALE GENOMIC DNA]</scope>
    <source>
        <strain evidence="1 2">DSM 18965</strain>
    </source>
</reference>
<comment type="caution">
    <text evidence="1">The sequence shown here is derived from an EMBL/GenBank/DDBJ whole genome shotgun (WGS) entry which is preliminary data.</text>
</comment>
<organism evidence="1 2">
    <name type="scientific">Nocardioides marinisabuli</name>
    <dbReference type="NCBI Taxonomy" id="419476"/>
    <lineage>
        <taxon>Bacteria</taxon>
        <taxon>Bacillati</taxon>
        <taxon>Actinomycetota</taxon>
        <taxon>Actinomycetes</taxon>
        <taxon>Propionibacteriales</taxon>
        <taxon>Nocardioidaceae</taxon>
        <taxon>Nocardioides</taxon>
    </lineage>
</organism>
<name>A0A7Y9JQQ0_9ACTN</name>
<dbReference type="Proteomes" id="UP000516957">
    <property type="component" value="Unassembled WGS sequence"/>
</dbReference>
<protein>
    <submittedName>
        <fullName evidence="1">Putative RNA-binding protein with PIN domain</fullName>
    </submittedName>
</protein>
<sequence>MRSVVVVDSANVVGSRPDGWWKDRAAATRRLHEALLVADVPGDEIVMVLEGGARGGARPGKDAHVRIVHAPKEGDVTILAEAQRASARGCTVTVVTADRALAANVTATGATVVGPPWLLDQLDTLEHG</sequence>
<dbReference type="RefSeq" id="WP_179615961.1">
    <property type="nucleotide sequence ID" value="NZ_CP059163.1"/>
</dbReference>
<dbReference type="EMBL" id="JACCBE010000001">
    <property type="protein sequence ID" value="NYD58327.1"/>
    <property type="molecule type" value="Genomic_DNA"/>
</dbReference>
<keyword evidence="2" id="KW-1185">Reference proteome</keyword>